<keyword evidence="2" id="KW-1185">Reference proteome</keyword>
<proteinExistence type="predicted"/>
<reference evidence="1" key="1">
    <citation type="submission" date="2023-10" db="EMBL/GenBank/DDBJ databases">
        <authorList>
            <person name="Chen Y."/>
            <person name="Shah S."/>
            <person name="Dougan E. K."/>
            <person name="Thang M."/>
            <person name="Chan C."/>
        </authorList>
    </citation>
    <scope>NUCLEOTIDE SEQUENCE [LARGE SCALE GENOMIC DNA]</scope>
</reference>
<sequence length="85" mass="8931">QVRCKSQHCDAPAAALDVERRTQATAAALGARAVAEAMAAASLRQPRARAAPTSARPFVPDTLVEQFGARMVVRIGEGSEDVEEA</sequence>
<feature type="non-terminal residue" evidence="1">
    <location>
        <position position="1"/>
    </location>
</feature>
<gene>
    <name evidence="1" type="ORF">PCOR1329_LOCUS14988</name>
</gene>
<name>A0ABN9QU87_9DINO</name>
<dbReference type="Proteomes" id="UP001189429">
    <property type="component" value="Unassembled WGS sequence"/>
</dbReference>
<evidence type="ECO:0000313" key="2">
    <source>
        <dbReference type="Proteomes" id="UP001189429"/>
    </source>
</evidence>
<organism evidence="1 2">
    <name type="scientific">Prorocentrum cordatum</name>
    <dbReference type="NCBI Taxonomy" id="2364126"/>
    <lineage>
        <taxon>Eukaryota</taxon>
        <taxon>Sar</taxon>
        <taxon>Alveolata</taxon>
        <taxon>Dinophyceae</taxon>
        <taxon>Prorocentrales</taxon>
        <taxon>Prorocentraceae</taxon>
        <taxon>Prorocentrum</taxon>
    </lineage>
</organism>
<feature type="non-terminal residue" evidence="1">
    <location>
        <position position="85"/>
    </location>
</feature>
<evidence type="ECO:0000313" key="1">
    <source>
        <dbReference type="EMBL" id="CAK0809853.1"/>
    </source>
</evidence>
<comment type="caution">
    <text evidence="1">The sequence shown here is derived from an EMBL/GenBank/DDBJ whole genome shotgun (WGS) entry which is preliminary data.</text>
</comment>
<accession>A0ABN9QU87</accession>
<dbReference type="EMBL" id="CAUYUJ010004500">
    <property type="protein sequence ID" value="CAK0809853.1"/>
    <property type="molecule type" value="Genomic_DNA"/>
</dbReference>
<protein>
    <submittedName>
        <fullName evidence="1">Uncharacterized protein</fullName>
    </submittedName>
</protein>